<accession>A0A081D0C5</accession>
<dbReference type="Proteomes" id="UP000028701">
    <property type="component" value="Unassembled WGS sequence"/>
</dbReference>
<evidence type="ECO:0000313" key="1">
    <source>
        <dbReference type="EMBL" id="GAK72371.1"/>
    </source>
</evidence>
<organism evidence="1 2">
    <name type="scientific">Agrobacterium rubi TR3 = NBRC 13261</name>
    <dbReference type="NCBI Taxonomy" id="1368415"/>
    <lineage>
        <taxon>Bacteria</taxon>
        <taxon>Pseudomonadati</taxon>
        <taxon>Pseudomonadota</taxon>
        <taxon>Alphaproteobacteria</taxon>
        <taxon>Hyphomicrobiales</taxon>
        <taxon>Rhizobiaceae</taxon>
        <taxon>Rhizobium/Agrobacterium group</taxon>
        <taxon>Agrobacterium</taxon>
    </lineage>
</organism>
<reference evidence="1 2" key="1">
    <citation type="submission" date="2014-08" db="EMBL/GenBank/DDBJ databases">
        <title>Whole genome shotgun sequence of Rhizobium rubi NBRC 13261.</title>
        <authorList>
            <person name="Katano-Makiyama Y."/>
            <person name="Hosoyama A."/>
            <person name="Hashimoto M."/>
            <person name="Hosoyama Y."/>
            <person name="Noguchi M."/>
            <person name="Tsuchikane K."/>
            <person name="Uohara A."/>
            <person name="Ohji S."/>
            <person name="Ichikawa N."/>
            <person name="Kimura A."/>
            <person name="Yamazoe A."/>
            <person name="Fujita N."/>
        </authorList>
    </citation>
    <scope>NUCLEOTIDE SEQUENCE [LARGE SCALE GENOMIC DNA]</scope>
    <source>
        <strain evidence="1 2">NBRC 13261</strain>
    </source>
</reference>
<gene>
    <name evidence="1" type="ORF">RRU01S_25_00610</name>
</gene>
<dbReference type="EMBL" id="BBJU01000025">
    <property type="protein sequence ID" value="GAK72371.1"/>
    <property type="molecule type" value="Genomic_DNA"/>
</dbReference>
<evidence type="ECO:0000313" key="2">
    <source>
        <dbReference type="Proteomes" id="UP000028701"/>
    </source>
</evidence>
<name>A0A081D0C5_9HYPH</name>
<dbReference type="AlphaFoldDB" id="A0A081D0C5"/>
<protein>
    <submittedName>
        <fullName evidence="1">Uncharacterized protein</fullName>
    </submittedName>
</protein>
<sequence>MYFLRSWDEGTSGQLIRQENLGTERSETPVLQGCRLCAHDLDASYRNIRQERYPESDNEQ</sequence>
<comment type="caution">
    <text evidence="1">The sequence shown here is derived from an EMBL/GenBank/DDBJ whole genome shotgun (WGS) entry which is preliminary data.</text>
</comment>
<proteinExistence type="predicted"/>